<protein>
    <submittedName>
        <fullName evidence="2">Uncharacterized protein</fullName>
    </submittedName>
</protein>
<dbReference type="GeneID" id="64695498"/>
<sequence>MCCQGLFGTIDAGMITPSAGKITNRKGKGRGRQGGNTGAGGGNMKREDDDDNGVANKEFFLPVHAVSNNPGGPALNLNIHKTLVEQHTPEIVLRGLVNNTDIEKLFEYHILEANQSIHWPP</sequence>
<accession>A0A9P7K090</accession>
<feature type="region of interest" description="Disordered" evidence="1">
    <location>
        <begin position="19"/>
        <end position="54"/>
    </location>
</feature>
<evidence type="ECO:0000313" key="2">
    <source>
        <dbReference type="EMBL" id="KAG2118659.1"/>
    </source>
</evidence>
<keyword evidence="3" id="KW-1185">Reference proteome</keyword>
<dbReference type="Proteomes" id="UP000823399">
    <property type="component" value="Unassembled WGS sequence"/>
</dbReference>
<evidence type="ECO:0000256" key="1">
    <source>
        <dbReference type="SAM" id="MobiDB-lite"/>
    </source>
</evidence>
<reference evidence="2" key="1">
    <citation type="journal article" date="2020" name="New Phytol.">
        <title>Comparative genomics reveals dynamic genome evolution in host specialist ectomycorrhizal fungi.</title>
        <authorList>
            <person name="Lofgren L.A."/>
            <person name="Nguyen N.H."/>
            <person name="Vilgalys R."/>
            <person name="Ruytinx J."/>
            <person name="Liao H.L."/>
            <person name="Branco S."/>
            <person name="Kuo A."/>
            <person name="LaButti K."/>
            <person name="Lipzen A."/>
            <person name="Andreopoulos W."/>
            <person name="Pangilinan J."/>
            <person name="Riley R."/>
            <person name="Hundley H."/>
            <person name="Na H."/>
            <person name="Barry K."/>
            <person name="Grigoriev I.V."/>
            <person name="Stajich J.E."/>
            <person name="Kennedy P.G."/>
        </authorList>
    </citation>
    <scope>NUCLEOTIDE SEQUENCE</scope>
    <source>
        <strain evidence="2">FC423</strain>
    </source>
</reference>
<dbReference type="AlphaFoldDB" id="A0A9P7K090"/>
<gene>
    <name evidence="2" type="ORF">F5147DRAFT_647817</name>
</gene>
<proteinExistence type="predicted"/>
<organism evidence="2 3">
    <name type="scientific">Suillus discolor</name>
    <dbReference type="NCBI Taxonomy" id="1912936"/>
    <lineage>
        <taxon>Eukaryota</taxon>
        <taxon>Fungi</taxon>
        <taxon>Dikarya</taxon>
        <taxon>Basidiomycota</taxon>
        <taxon>Agaricomycotina</taxon>
        <taxon>Agaricomycetes</taxon>
        <taxon>Agaricomycetidae</taxon>
        <taxon>Boletales</taxon>
        <taxon>Suillineae</taxon>
        <taxon>Suillaceae</taxon>
        <taxon>Suillus</taxon>
    </lineage>
</organism>
<name>A0A9P7K090_9AGAM</name>
<feature type="compositionally biased region" description="Gly residues" evidence="1">
    <location>
        <begin position="32"/>
        <end position="43"/>
    </location>
</feature>
<evidence type="ECO:0000313" key="3">
    <source>
        <dbReference type="Proteomes" id="UP000823399"/>
    </source>
</evidence>
<comment type="caution">
    <text evidence="2">The sequence shown here is derived from an EMBL/GenBank/DDBJ whole genome shotgun (WGS) entry which is preliminary data.</text>
</comment>
<dbReference type="EMBL" id="JABBWM010000003">
    <property type="protein sequence ID" value="KAG2118659.1"/>
    <property type="molecule type" value="Genomic_DNA"/>
</dbReference>
<dbReference type="RefSeq" id="XP_041298768.1">
    <property type="nucleotide sequence ID" value="XM_041433239.1"/>
</dbReference>